<proteinExistence type="predicted"/>
<dbReference type="InterPro" id="IPR013815">
    <property type="entry name" value="ATP_grasp_subdomain_1"/>
</dbReference>
<keyword evidence="2" id="KW-0067">ATP-binding</keyword>
<keyword evidence="1" id="KW-0547">Nucleotide-binding</keyword>
<dbReference type="Proteomes" id="UP000737018">
    <property type="component" value="Unassembled WGS sequence"/>
</dbReference>
<dbReference type="EMBL" id="JRKL02005284">
    <property type="protein sequence ID" value="KAF3950767.1"/>
    <property type="molecule type" value="Genomic_DNA"/>
</dbReference>
<dbReference type="Gene3D" id="3.30.1490.20">
    <property type="entry name" value="ATP-grasp fold, A domain"/>
    <property type="match status" value="1"/>
</dbReference>
<dbReference type="GO" id="GO:0009507">
    <property type="term" value="C:chloroplast"/>
    <property type="evidence" value="ECO:0007669"/>
    <property type="project" value="TreeGrafter"/>
</dbReference>
<dbReference type="Pfam" id="PF02222">
    <property type="entry name" value="ATP-grasp"/>
    <property type="match status" value="1"/>
</dbReference>
<evidence type="ECO:0000313" key="5">
    <source>
        <dbReference type="Proteomes" id="UP000737018"/>
    </source>
</evidence>
<feature type="domain" description="ATP-grasp fold ATP-dependent carboxylate-amine ligase-type" evidence="3">
    <location>
        <begin position="14"/>
        <end position="88"/>
    </location>
</feature>
<dbReference type="Gene3D" id="3.30.470.20">
    <property type="entry name" value="ATP-grasp fold, B domain"/>
    <property type="match status" value="1"/>
</dbReference>
<evidence type="ECO:0000259" key="3">
    <source>
        <dbReference type="Pfam" id="PF02222"/>
    </source>
</evidence>
<evidence type="ECO:0000256" key="2">
    <source>
        <dbReference type="ARBA" id="ARBA00022840"/>
    </source>
</evidence>
<dbReference type="PANTHER" id="PTHR11609">
    <property type="entry name" value="PURINE BIOSYNTHESIS PROTEIN 6/7, PUR6/7"/>
    <property type="match status" value="1"/>
</dbReference>
<dbReference type="PANTHER" id="PTHR11609:SF5">
    <property type="entry name" value="PHOSPHORIBOSYLAMINOIMIDAZOLE CARBOXYLASE"/>
    <property type="match status" value="1"/>
</dbReference>
<reference evidence="4" key="1">
    <citation type="submission" date="2020-03" db="EMBL/GenBank/DDBJ databases">
        <title>Castanea mollissima Vanexum genome sequencing.</title>
        <authorList>
            <person name="Staton M."/>
        </authorList>
    </citation>
    <scope>NUCLEOTIDE SEQUENCE</scope>
    <source>
        <tissue evidence="4">Leaf</tissue>
    </source>
</reference>
<evidence type="ECO:0000313" key="4">
    <source>
        <dbReference type="EMBL" id="KAF3950767.1"/>
    </source>
</evidence>
<dbReference type="AlphaFoldDB" id="A0A8J4QFV6"/>
<dbReference type="SUPFAM" id="SSF56059">
    <property type="entry name" value="Glutathione synthetase ATP-binding domain-like"/>
    <property type="match status" value="1"/>
</dbReference>
<keyword evidence="5" id="KW-1185">Reference proteome</keyword>
<accession>A0A8J4QFV6</accession>
<dbReference type="GO" id="GO:0005524">
    <property type="term" value="F:ATP binding"/>
    <property type="evidence" value="ECO:0007669"/>
    <property type="project" value="UniProtKB-KW"/>
</dbReference>
<gene>
    <name evidence="4" type="ORF">CMV_023519</name>
</gene>
<protein>
    <recommendedName>
        <fullName evidence="3">ATP-grasp fold ATP-dependent carboxylate-amine ligase-type domain-containing protein</fullName>
    </recommendedName>
</protein>
<name>A0A8J4QFV6_9ROSI</name>
<dbReference type="InterPro" id="IPR003135">
    <property type="entry name" value="ATP-grasp_carboxylate-amine"/>
</dbReference>
<dbReference type="OrthoDB" id="15425at2759"/>
<organism evidence="4 5">
    <name type="scientific">Castanea mollissima</name>
    <name type="common">Chinese chestnut</name>
    <dbReference type="NCBI Taxonomy" id="60419"/>
    <lineage>
        <taxon>Eukaryota</taxon>
        <taxon>Viridiplantae</taxon>
        <taxon>Streptophyta</taxon>
        <taxon>Embryophyta</taxon>
        <taxon>Tracheophyta</taxon>
        <taxon>Spermatophyta</taxon>
        <taxon>Magnoliopsida</taxon>
        <taxon>eudicotyledons</taxon>
        <taxon>Gunneridae</taxon>
        <taxon>Pentapetalae</taxon>
        <taxon>rosids</taxon>
        <taxon>fabids</taxon>
        <taxon>Fagales</taxon>
        <taxon>Fagaceae</taxon>
        <taxon>Castanea</taxon>
    </lineage>
</organism>
<sequence length="90" mass="10249">MFWFLQDKYLQKVHFSRHAIPLPESMQIDDLEGAKRAGEIFGYPLMKRLAYDGCRNAVAHSEEELSSAVAALGGFDRGLYVEKWAPFVKV</sequence>
<evidence type="ECO:0000256" key="1">
    <source>
        <dbReference type="ARBA" id="ARBA00022741"/>
    </source>
</evidence>
<comment type="caution">
    <text evidence="4">The sequence shown here is derived from an EMBL/GenBank/DDBJ whole genome shotgun (WGS) entry which is preliminary data.</text>
</comment>